<dbReference type="PROSITE" id="PS50011">
    <property type="entry name" value="PROTEIN_KINASE_DOM"/>
    <property type="match status" value="4"/>
</dbReference>
<dbReference type="InterPro" id="IPR051681">
    <property type="entry name" value="Ser/Thr_Kinases-Pseudokinases"/>
</dbReference>
<organism evidence="6 7">
    <name type="scientific">Tritrichomonas musculus</name>
    <dbReference type="NCBI Taxonomy" id="1915356"/>
    <lineage>
        <taxon>Eukaryota</taxon>
        <taxon>Metamonada</taxon>
        <taxon>Parabasalia</taxon>
        <taxon>Tritrichomonadida</taxon>
        <taxon>Tritrichomonadidae</taxon>
        <taxon>Tritrichomonas</taxon>
    </lineage>
</organism>
<dbReference type="Gene3D" id="1.10.510.10">
    <property type="entry name" value="Transferase(Phosphotransferase) domain 1"/>
    <property type="match status" value="4"/>
</dbReference>
<dbReference type="InterPro" id="IPR000719">
    <property type="entry name" value="Prot_kinase_dom"/>
</dbReference>
<evidence type="ECO:0000313" key="6">
    <source>
        <dbReference type="EMBL" id="KAK8843606.1"/>
    </source>
</evidence>
<protein>
    <recommendedName>
        <fullName evidence="5">Protein kinase domain-containing protein</fullName>
    </recommendedName>
</protein>
<dbReference type="InterPro" id="IPR008271">
    <property type="entry name" value="Ser/Thr_kinase_AS"/>
</dbReference>
<dbReference type="EMBL" id="JAPFFF010000034">
    <property type="protein sequence ID" value="KAK8843606.1"/>
    <property type="molecule type" value="Genomic_DNA"/>
</dbReference>
<proteinExistence type="predicted"/>
<accession>A0ABR2HAX8</accession>
<keyword evidence="1" id="KW-0808">Transferase</keyword>
<dbReference type="PANTHER" id="PTHR44329">
    <property type="entry name" value="SERINE/THREONINE-PROTEIN KINASE TNNI3K-RELATED"/>
    <property type="match status" value="1"/>
</dbReference>
<keyword evidence="3 4" id="KW-0067">ATP-binding</keyword>
<feature type="domain" description="Protein kinase" evidence="5">
    <location>
        <begin position="644"/>
        <end position="909"/>
    </location>
</feature>
<evidence type="ECO:0000256" key="4">
    <source>
        <dbReference type="PROSITE-ProRule" id="PRU10141"/>
    </source>
</evidence>
<evidence type="ECO:0000256" key="2">
    <source>
        <dbReference type="ARBA" id="ARBA00022741"/>
    </source>
</evidence>
<keyword evidence="2 4" id="KW-0547">Nucleotide-binding</keyword>
<dbReference type="InterPro" id="IPR011009">
    <property type="entry name" value="Kinase-like_dom_sf"/>
</dbReference>
<comment type="caution">
    <text evidence="6">The sequence shown here is derived from an EMBL/GenBank/DDBJ whole genome shotgun (WGS) entry which is preliminary data.</text>
</comment>
<evidence type="ECO:0000313" key="7">
    <source>
        <dbReference type="Proteomes" id="UP001470230"/>
    </source>
</evidence>
<dbReference type="PROSITE" id="PS00108">
    <property type="entry name" value="PROTEIN_KINASE_ST"/>
    <property type="match status" value="1"/>
</dbReference>
<keyword evidence="1" id="KW-0418">Kinase</keyword>
<keyword evidence="1" id="KW-0723">Serine/threonine-protein kinase</keyword>
<dbReference type="PROSITE" id="PS00107">
    <property type="entry name" value="PROTEIN_KINASE_ATP"/>
    <property type="match status" value="1"/>
</dbReference>
<feature type="domain" description="Protein kinase" evidence="5">
    <location>
        <begin position="33"/>
        <end position="301"/>
    </location>
</feature>
<dbReference type="InterPro" id="IPR001245">
    <property type="entry name" value="Ser-Thr/Tyr_kinase_cat_dom"/>
</dbReference>
<evidence type="ECO:0000256" key="1">
    <source>
        <dbReference type="ARBA" id="ARBA00022527"/>
    </source>
</evidence>
<evidence type="ECO:0000256" key="3">
    <source>
        <dbReference type="ARBA" id="ARBA00022840"/>
    </source>
</evidence>
<dbReference type="Proteomes" id="UP001470230">
    <property type="component" value="Unassembled WGS sequence"/>
</dbReference>
<feature type="domain" description="Protein kinase" evidence="5">
    <location>
        <begin position="337"/>
        <end position="607"/>
    </location>
</feature>
<dbReference type="PRINTS" id="PR00109">
    <property type="entry name" value="TYRKINASE"/>
</dbReference>
<reference evidence="6 7" key="1">
    <citation type="submission" date="2024-04" db="EMBL/GenBank/DDBJ databases">
        <title>Tritrichomonas musculus Genome.</title>
        <authorList>
            <person name="Alves-Ferreira E."/>
            <person name="Grigg M."/>
            <person name="Lorenzi H."/>
            <person name="Galac M."/>
        </authorList>
    </citation>
    <scope>NUCLEOTIDE SEQUENCE [LARGE SCALE GENOMIC DNA]</scope>
    <source>
        <strain evidence="6 7">EAF2021</strain>
    </source>
</reference>
<name>A0ABR2HAX8_9EUKA</name>
<dbReference type="Pfam" id="PF00069">
    <property type="entry name" value="Pkinase"/>
    <property type="match status" value="1"/>
</dbReference>
<feature type="domain" description="Protein kinase" evidence="5">
    <location>
        <begin position="967"/>
        <end position="1242"/>
    </location>
</feature>
<keyword evidence="7" id="KW-1185">Reference proteome</keyword>
<gene>
    <name evidence="6" type="ORF">M9Y10_024665</name>
</gene>
<feature type="binding site" evidence="4">
    <location>
        <position position="677"/>
    </location>
    <ligand>
        <name>ATP</name>
        <dbReference type="ChEBI" id="CHEBI:30616"/>
    </ligand>
</feature>
<dbReference type="SUPFAM" id="SSF56112">
    <property type="entry name" value="Protein kinase-like (PK-like)"/>
    <property type="match status" value="4"/>
</dbReference>
<dbReference type="SMART" id="SM00220">
    <property type="entry name" value="S_TKc"/>
    <property type="match status" value="2"/>
</dbReference>
<evidence type="ECO:0000259" key="5">
    <source>
        <dbReference type="PROSITE" id="PS50011"/>
    </source>
</evidence>
<sequence length="1259" mass="147613">MQEKTYKEESFYDEEKENPFEIKNVQRVELHNYKLESKIRDGNFGKTYKIIDKKSGEVYAAKILKIDFNDKFRIKLSREVINMSKLDFPSIVKFVGYSPTDFDNSFRPVIIREFLPNYKLEETLKIERNGYQISVWNDTMRLICIYGIASSLKYLHSLNIIHRNLKPDNILLDEHLFPKLFGFGFSKSLSTKDSTQNGSGPVGTPSFIAPELYEGEYTKAADVYSFAMCVYEIINKVFPFENQNVFKIQYDVVYNSKRPSYKKDIPQVYKTLIESCWNQDPGKRPTFESIVEHLKTEKKFITKNVNEELYRSYIKYIDERDESQIHKFPLISLKPFYQEYQDMNEYSSGPGLFDPHIISDMKVTDVFKGEFFTSQKLEDKPNVFLSITSNFDIIFTQEEKKEVIIDISKLNEMKHPSISKFFAFSFWNIKKEPKPIILYECCSDKYLSEIIEKGSNDSNWNSTNKLIVIYGIASSMSYLYKNDIYNPFINPTNIFINDEYQPKLTNYFLQNRKVGFDNNISSYYQSPEYLHSKVISEKSEVYSFGLIVYSIIMNKILTLENFHIEFYNKNVELDQEIPKFYQELIKKCLSKEPEERPSFSNILHELESEKVIIDGIDEIKYREYIQKVKQETKYAIKKLDLRNFKKEGEIGSGSFGIIYKIIEKTTGKTYAAKIPKKILFQDFMHEIMILSKLNHSSIIKLHGYCLKDFNQEESQVIIMKYIENGSLEEFLDKERQGIEFEFWDETMKLINIYGIASAISYLHDNDILHLDVKPDNVLLNNFLFPILTDFGLSESQDEIQQNRSNSQIFGTLFFMAPELFNDDDAYSEKADIYSFAILVYEIIRKQVPYNGLSSCYVMYNVANNNLRPELDDTVPIEYRELIELCWNQDPEKRPSFKSIINQLKSEKFIKNVDKNLFEAYIKIINEKLNEKSDSQFPTYQLKSIYSQLKKEQQQSMNCDGIVSLDKYRLVNKIEEDQFNSFYKVVNKDTNETCIASVSSIKLDVLSDKCLSNISSEIQNLLSMKYPTIQQFIGFSFHDFEGQNKPVRFLEYVGKLTLKNQLLKERMGIHESRWNKTTKLKIIYGIASGMLYLHSHNINHPELSTQNVYINDEFEPKLGEIGFYTLPQKTQLASSYTMNISKMSQMFTAPETMMTGENTEKSYIYSFGFVLYETITCEKAFDDNSNPIVFIKNIKDISKLLHLDRNIEDCYKNLIYSCLSNDIEKRPSFASIVSQLETEQSFITSEINQKEFHEYIQRLK</sequence>
<dbReference type="Pfam" id="PF07714">
    <property type="entry name" value="PK_Tyr_Ser-Thr"/>
    <property type="match status" value="3"/>
</dbReference>
<dbReference type="InterPro" id="IPR017441">
    <property type="entry name" value="Protein_kinase_ATP_BS"/>
</dbReference>